<dbReference type="EC" id="7.1.1.1" evidence="2"/>
<name>A0A7S4JTR4_9EUKA</name>
<gene>
    <name evidence="11" type="ORF">NAES01612_LOCUS2245</name>
</gene>
<feature type="domain" description="NADP transhydrogenase beta-like" evidence="10">
    <location>
        <begin position="1"/>
        <end position="220"/>
    </location>
</feature>
<evidence type="ECO:0000256" key="4">
    <source>
        <dbReference type="ARBA" id="ARBA00022857"/>
    </source>
</evidence>
<dbReference type="AlphaFoldDB" id="A0A7S4JTR4"/>
<keyword evidence="6" id="KW-1133">Transmembrane helix</keyword>
<dbReference type="GO" id="GO:0006740">
    <property type="term" value="P:NADPH regeneration"/>
    <property type="evidence" value="ECO:0007669"/>
    <property type="project" value="TreeGrafter"/>
</dbReference>
<evidence type="ECO:0000256" key="6">
    <source>
        <dbReference type="ARBA" id="ARBA00022989"/>
    </source>
</evidence>
<dbReference type="GO" id="GO:0008750">
    <property type="term" value="F:proton-translocating NAD(P)+ transhydrogenase activity"/>
    <property type="evidence" value="ECO:0007669"/>
    <property type="project" value="UniProtKB-EC"/>
</dbReference>
<keyword evidence="7" id="KW-0520">NAD</keyword>
<evidence type="ECO:0000256" key="3">
    <source>
        <dbReference type="ARBA" id="ARBA00022692"/>
    </source>
</evidence>
<organism evidence="11">
    <name type="scientific">Paramoeba aestuarina</name>
    <dbReference type="NCBI Taxonomy" id="180227"/>
    <lineage>
        <taxon>Eukaryota</taxon>
        <taxon>Amoebozoa</taxon>
        <taxon>Discosea</taxon>
        <taxon>Flabellinia</taxon>
        <taxon>Dactylopodida</taxon>
        <taxon>Paramoebidae</taxon>
        <taxon>Paramoeba</taxon>
    </lineage>
</organism>
<dbReference type="SUPFAM" id="SSF52467">
    <property type="entry name" value="DHS-like NAD/FAD-binding domain"/>
    <property type="match status" value="1"/>
</dbReference>
<dbReference type="EMBL" id="HBKR01003362">
    <property type="protein sequence ID" value="CAE2274015.1"/>
    <property type="molecule type" value="Transcribed_RNA"/>
</dbReference>
<dbReference type="InterPro" id="IPR034300">
    <property type="entry name" value="PNTB-like"/>
</dbReference>
<dbReference type="GO" id="GO:0050661">
    <property type="term" value="F:NADP binding"/>
    <property type="evidence" value="ECO:0007669"/>
    <property type="project" value="TreeGrafter"/>
</dbReference>
<reference evidence="11" key="1">
    <citation type="submission" date="2021-01" db="EMBL/GenBank/DDBJ databases">
        <authorList>
            <person name="Corre E."/>
            <person name="Pelletier E."/>
            <person name="Niang G."/>
            <person name="Scheremetjew M."/>
            <person name="Finn R."/>
            <person name="Kale V."/>
            <person name="Holt S."/>
            <person name="Cochrane G."/>
            <person name="Meng A."/>
            <person name="Brown T."/>
            <person name="Cohen L."/>
        </authorList>
    </citation>
    <scope>NUCLEOTIDE SEQUENCE</scope>
    <source>
        <strain evidence="11">SoJaBio B1-5/56/2</strain>
    </source>
</reference>
<comment type="catalytic activity">
    <reaction evidence="9">
        <text>NAD(+) + NADPH + H(+)(in) = NADH + NADP(+) + H(+)(out)</text>
        <dbReference type="Rhea" id="RHEA:47992"/>
        <dbReference type="ChEBI" id="CHEBI:15378"/>
        <dbReference type="ChEBI" id="CHEBI:57540"/>
        <dbReference type="ChEBI" id="CHEBI:57783"/>
        <dbReference type="ChEBI" id="CHEBI:57945"/>
        <dbReference type="ChEBI" id="CHEBI:58349"/>
        <dbReference type="EC" id="7.1.1.1"/>
    </reaction>
</comment>
<dbReference type="GO" id="GO:0005743">
    <property type="term" value="C:mitochondrial inner membrane"/>
    <property type="evidence" value="ECO:0007669"/>
    <property type="project" value="TreeGrafter"/>
</dbReference>
<evidence type="ECO:0000256" key="8">
    <source>
        <dbReference type="ARBA" id="ARBA00023136"/>
    </source>
</evidence>
<dbReference type="FunFam" id="3.40.50.1220:FF:000002">
    <property type="entry name" value="NAD(P) transhydrogenase subunit beta"/>
    <property type="match status" value="1"/>
</dbReference>
<comment type="subcellular location">
    <subcellularLocation>
        <location evidence="1">Membrane</location>
        <topology evidence="1">Multi-pass membrane protein</topology>
    </subcellularLocation>
</comment>
<evidence type="ECO:0000256" key="2">
    <source>
        <dbReference type="ARBA" id="ARBA00012943"/>
    </source>
</evidence>
<dbReference type="PANTHER" id="PTHR10160">
    <property type="entry name" value="NAD(P) TRANSHYDROGENASE"/>
    <property type="match status" value="1"/>
</dbReference>
<dbReference type="Gene3D" id="3.40.50.1220">
    <property type="entry name" value="TPP-binding domain"/>
    <property type="match status" value="1"/>
</dbReference>
<evidence type="ECO:0000256" key="5">
    <source>
        <dbReference type="ARBA" id="ARBA00022967"/>
    </source>
</evidence>
<keyword evidence="4" id="KW-0521">NADP</keyword>
<evidence type="ECO:0000259" key="10">
    <source>
        <dbReference type="Pfam" id="PF02233"/>
    </source>
</evidence>
<evidence type="ECO:0000256" key="7">
    <source>
        <dbReference type="ARBA" id="ARBA00023027"/>
    </source>
</evidence>
<keyword evidence="3" id="KW-0812">Transmembrane</keyword>
<evidence type="ECO:0000256" key="1">
    <source>
        <dbReference type="ARBA" id="ARBA00004141"/>
    </source>
</evidence>
<evidence type="ECO:0000313" key="11">
    <source>
        <dbReference type="EMBL" id="CAE2274015.1"/>
    </source>
</evidence>
<proteinExistence type="predicted"/>
<dbReference type="Pfam" id="PF02233">
    <property type="entry name" value="PNTB"/>
    <property type="match status" value="1"/>
</dbReference>
<protein>
    <recommendedName>
        <fullName evidence="2">proton-translocating NAD(P)(+) transhydrogenase</fullName>
        <ecNumber evidence="2">7.1.1.1</ecNumber>
    </recommendedName>
</protein>
<evidence type="ECO:0000256" key="9">
    <source>
        <dbReference type="ARBA" id="ARBA00048202"/>
    </source>
</evidence>
<dbReference type="PANTHER" id="PTHR10160:SF19">
    <property type="entry name" value="PROTON-TRANSLOCATING NAD(P)(+) TRANSHYDROGENASE"/>
    <property type="match status" value="1"/>
</dbReference>
<accession>A0A7S4JTR4</accession>
<keyword evidence="5" id="KW-1278">Translocase</keyword>
<keyword evidence="8" id="KW-0472">Membrane</keyword>
<dbReference type="InterPro" id="IPR029035">
    <property type="entry name" value="DHS-like_NAD/FAD-binding_dom"/>
</dbReference>
<sequence>MLVIVGSLVGSSGAILTYIMCKAMNRSMANVIFGGYGTSSTGTGEAMKITGEVTPIQTEGVVDKLSSANSIIIVPGYGLAVAKAQYAIAEMVKTLCDNGKQVRFGIHPVAGRMPGQLNVLLAEAGVPYDIVEEMEEMNDDFNDTDLALVIGANDTINSAAEDDPNSIIAGMPVLRVWKAKDCIVMKRGMGSGYADVQNPVFFNPNTSMYFGDAKKSCDDLNVMIKERFD</sequence>